<proteinExistence type="predicted"/>
<dbReference type="AlphaFoldDB" id="A0A7Z7D0A1"/>
<name>A0A7Z7D0A1_9MICO</name>
<gene>
    <name evidence="1" type="ORF">SAMN04487751_1325</name>
</gene>
<sequence length="59" mass="5611">MGASATIAAMGLTFTALAGTGAGFPVVFLIATALALLGLVPGLRLDRSPRADAGAGPAA</sequence>
<protein>
    <submittedName>
        <fullName evidence="1">Uncharacterized protein</fullName>
    </submittedName>
</protein>
<reference evidence="1 2" key="1">
    <citation type="submission" date="2016-10" db="EMBL/GenBank/DDBJ databases">
        <authorList>
            <person name="Varghese N."/>
            <person name="Submissions S."/>
        </authorList>
    </citation>
    <scope>NUCLEOTIDE SEQUENCE [LARGE SCALE GENOMIC DNA]</scope>
    <source>
        <strain evidence="1 2">UNC380MFSha3.1</strain>
    </source>
</reference>
<evidence type="ECO:0000313" key="2">
    <source>
        <dbReference type="Proteomes" id="UP000198702"/>
    </source>
</evidence>
<evidence type="ECO:0000313" key="1">
    <source>
        <dbReference type="EMBL" id="SFI35219.1"/>
    </source>
</evidence>
<dbReference type="EMBL" id="FOQZ01000001">
    <property type="protein sequence ID" value="SFI35219.1"/>
    <property type="molecule type" value="Genomic_DNA"/>
</dbReference>
<dbReference type="Proteomes" id="UP000198702">
    <property type="component" value="Unassembled WGS sequence"/>
</dbReference>
<accession>A0A7Z7D0A1</accession>
<organism evidence="1 2">
    <name type="scientific">Microbacterium saccharophilum</name>
    <dbReference type="NCBI Taxonomy" id="1213358"/>
    <lineage>
        <taxon>Bacteria</taxon>
        <taxon>Bacillati</taxon>
        <taxon>Actinomycetota</taxon>
        <taxon>Actinomycetes</taxon>
        <taxon>Micrococcales</taxon>
        <taxon>Microbacteriaceae</taxon>
        <taxon>Microbacterium</taxon>
    </lineage>
</organism>
<comment type="caution">
    <text evidence="1">The sequence shown here is derived from an EMBL/GenBank/DDBJ whole genome shotgun (WGS) entry which is preliminary data.</text>
</comment>